<dbReference type="EMBL" id="CAJNDS010000916">
    <property type="protein sequence ID" value="CAE7240735.1"/>
    <property type="molecule type" value="Genomic_DNA"/>
</dbReference>
<comment type="caution">
    <text evidence="2">The sequence shown here is derived from an EMBL/GenBank/DDBJ whole genome shotgun (WGS) entry which is preliminary data.</text>
</comment>
<dbReference type="OrthoDB" id="418382at2759"/>
<sequence>SFLTMAFNPDGERTSASSARGLELPPKPADPPADGMFAWFKSENAGSVWPSSVGDFVGRCSLNSVFRTVSAGHGADRPVTSIRGYSWSGFTFGDVIPVTHTVCSVTRYHIWPNSKKRQRILQSEKSSNWLHGHWKGNTGVVFYNGWLTPDSRNKNVEDWVVLCGTNDAQRAVDGNKTNIATGSGKKFSKTIPMYVNHGYDERSDFDVMEVITWDRGLSEEEMRATVDYLNWKLRVGAVLEVSEHLSTELQHNFDSFGTQLLDNVQSQKFDVTLANGYKAELTGWTHTRDYARGFIRTLSGPATAVVNGLSPAAQYIYQIYMVHEKSNWEGEAKISVNHGVEARVHQNEVNEARFAGVATATPQGQLHLEFQKISPHVHLSGIAIAKVGSPTRISKPADPPSQGMFAWFKSEHAGTVWPSSVGGFEGRSSRNSVFRTVSAGYGADRPVTSIEGTASSGFTFGDVLPPAHTVCSITRYSNGDHRGRILQSSKSYNWLHGHWKGRTGVAFYNGWVTSNSRNKDMRDWVVLCGTNDAQRVFDESSTNIATGSGKKFSQTIPMYVNHGHDERSAFAVMEVITWDRALSKDEMLATVDYLNWKLRAGAVLEVSEHLAPESESNFDSFGNQLLDKVESQTFEATLANGYKTELTGWTHTRDYARGFIRNLNGPATAVVKGLSPAAQYIYQVYMVHEKSNWEGECRVSVNHGIEARATGNFRNAAKVSGVAVATPRGEINLEFQRVSPHVQLSGIAVAAVASSTSLLQEEGLP</sequence>
<feature type="region of interest" description="Disordered" evidence="1">
    <location>
        <begin position="1"/>
        <end position="27"/>
    </location>
</feature>
<feature type="non-terminal residue" evidence="2">
    <location>
        <position position="765"/>
    </location>
</feature>
<name>A0A812L800_9DINO</name>
<keyword evidence="3" id="KW-1185">Reference proteome</keyword>
<accession>A0A812L800</accession>
<organism evidence="2 3">
    <name type="scientific">Symbiodinium natans</name>
    <dbReference type="NCBI Taxonomy" id="878477"/>
    <lineage>
        <taxon>Eukaryota</taxon>
        <taxon>Sar</taxon>
        <taxon>Alveolata</taxon>
        <taxon>Dinophyceae</taxon>
        <taxon>Suessiales</taxon>
        <taxon>Symbiodiniaceae</taxon>
        <taxon>Symbiodinium</taxon>
    </lineage>
</organism>
<evidence type="ECO:0000313" key="2">
    <source>
        <dbReference type="EMBL" id="CAE7240735.1"/>
    </source>
</evidence>
<proteinExistence type="predicted"/>
<reference evidence="2" key="1">
    <citation type="submission" date="2021-02" db="EMBL/GenBank/DDBJ databases">
        <authorList>
            <person name="Dougan E. K."/>
            <person name="Rhodes N."/>
            <person name="Thang M."/>
            <person name="Chan C."/>
        </authorList>
    </citation>
    <scope>NUCLEOTIDE SEQUENCE</scope>
</reference>
<feature type="non-terminal residue" evidence="2">
    <location>
        <position position="1"/>
    </location>
</feature>
<dbReference type="Proteomes" id="UP000604046">
    <property type="component" value="Unassembled WGS sequence"/>
</dbReference>
<evidence type="ECO:0000313" key="3">
    <source>
        <dbReference type="Proteomes" id="UP000604046"/>
    </source>
</evidence>
<evidence type="ECO:0000256" key="1">
    <source>
        <dbReference type="SAM" id="MobiDB-lite"/>
    </source>
</evidence>
<protein>
    <submittedName>
        <fullName evidence="2">Uncharacterized protein</fullName>
    </submittedName>
</protein>
<gene>
    <name evidence="2" type="ORF">SNAT2548_LOCUS10814</name>
</gene>
<dbReference type="AlphaFoldDB" id="A0A812L800"/>